<name>A0A147DRC3_9MICO</name>
<evidence type="ECO:0000313" key="4">
    <source>
        <dbReference type="Proteomes" id="UP000072763"/>
    </source>
</evidence>
<keyword evidence="2" id="KW-1133">Transmembrane helix</keyword>
<reference evidence="3 4" key="1">
    <citation type="journal article" date="2016" name="Front. Microbiol.">
        <title>Genomic Resource of Rice Seed Associated Bacteria.</title>
        <authorList>
            <person name="Midha S."/>
            <person name="Bansal K."/>
            <person name="Sharma S."/>
            <person name="Kumar N."/>
            <person name="Patil P.P."/>
            <person name="Chaudhry V."/>
            <person name="Patil P.B."/>
        </authorList>
    </citation>
    <scope>NUCLEOTIDE SEQUENCE [LARGE SCALE GENOMIC DNA]</scope>
    <source>
        <strain evidence="3 4">NS359</strain>
    </source>
</reference>
<organism evidence="3 4">
    <name type="scientific">Curtobacterium oceanosedimentum</name>
    <dbReference type="NCBI Taxonomy" id="465820"/>
    <lineage>
        <taxon>Bacteria</taxon>
        <taxon>Bacillati</taxon>
        <taxon>Actinomycetota</taxon>
        <taxon>Actinomycetes</taxon>
        <taxon>Micrococcales</taxon>
        <taxon>Microbacteriaceae</taxon>
        <taxon>Curtobacterium</taxon>
    </lineage>
</organism>
<dbReference type="OrthoDB" id="9959958at2"/>
<dbReference type="STRING" id="465820.NS263_00555"/>
<sequence>MTTDDSGTRGEGQPGDVGQSGSEAQPGEAQPGGEDLASTGWIAGSIVSLLIGWSLALASILSTSGPASSQWPDGGRVLLGVIAVLMGIGVPALGLLRVRREERLGRPTGDSVPAVCAVVMLLGVCTLLPMLVLQFADVVS</sequence>
<feature type="region of interest" description="Disordered" evidence="1">
    <location>
        <begin position="1"/>
        <end position="36"/>
    </location>
</feature>
<feature type="transmembrane region" description="Helical" evidence="2">
    <location>
        <begin position="111"/>
        <end position="133"/>
    </location>
</feature>
<feature type="transmembrane region" description="Helical" evidence="2">
    <location>
        <begin position="41"/>
        <end position="65"/>
    </location>
</feature>
<accession>A0A147DRC3</accession>
<dbReference type="RefSeq" id="WP_058749505.1">
    <property type="nucleotide sequence ID" value="NZ_LDRC01000033.1"/>
</dbReference>
<evidence type="ECO:0000256" key="1">
    <source>
        <dbReference type="SAM" id="MobiDB-lite"/>
    </source>
</evidence>
<keyword evidence="2" id="KW-0472">Membrane</keyword>
<dbReference type="EMBL" id="LDRC01000033">
    <property type="protein sequence ID" value="KTR52242.1"/>
    <property type="molecule type" value="Genomic_DNA"/>
</dbReference>
<evidence type="ECO:0000313" key="3">
    <source>
        <dbReference type="EMBL" id="KTR52242.1"/>
    </source>
</evidence>
<protein>
    <submittedName>
        <fullName evidence="3">Uncharacterized protein</fullName>
    </submittedName>
</protein>
<comment type="caution">
    <text evidence="3">The sequence shown here is derived from an EMBL/GenBank/DDBJ whole genome shotgun (WGS) entry which is preliminary data.</text>
</comment>
<dbReference type="AlphaFoldDB" id="A0A147DRC3"/>
<gene>
    <name evidence="3" type="ORF">NS359_06750</name>
</gene>
<evidence type="ECO:0000256" key="2">
    <source>
        <dbReference type="SAM" id="Phobius"/>
    </source>
</evidence>
<feature type="transmembrane region" description="Helical" evidence="2">
    <location>
        <begin position="77"/>
        <end position="96"/>
    </location>
</feature>
<dbReference type="PATRIC" id="fig|465820.4.peg.1426"/>
<keyword evidence="2" id="KW-0812">Transmembrane</keyword>
<dbReference type="Proteomes" id="UP000072763">
    <property type="component" value="Unassembled WGS sequence"/>
</dbReference>
<proteinExistence type="predicted"/>